<proteinExistence type="predicted"/>
<keyword evidence="4" id="KW-1185">Reference proteome</keyword>
<name>A0AAE0BTN3_9CHLO</name>
<evidence type="ECO:0000256" key="2">
    <source>
        <dbReference type="SAM" id="MobiDB-lite"/>
    </source>
</evidence>
<gene>
    <name evidence="3" type="ORF">CYMTET_47711</name>
</gene>
<dbReference type="AlphaFoldDB" id="A0AAE0BTN3"/>
<evidence type="ECO:0000313" key="4">
    <source>
        <dbReference type="Proteomes" id="UP001190700"/>
    </source>
</evidence>
<dbReference type="Proteomes" id="UP001190700">
    <property type="component" value="Unassembled WGS sequence"/>
</dbReference>
<accession>A0AAE0BTN3</accession>
<organism evidence="3 4">
    <name type="scientific">Cymbomonas tetramitiformis</name>
    <dbReference type="NCBI Taxonomy" id="36881"/>
    <lineage>
        <taxon>Eukaryota</taxon>
        <taxon>Viridiplantae</taxon>
        <taxon>Chlorophyta</taxon>
        <taxon>Pyramimonadophyceae</taxon>
        <taxon>Pyramimonadales</taxon>
        <taxon>Pyramimonadaceae</taxon>
        <taxon>Cymbomonas</taxon>
    </lineage>
</organism>
<sequence length="394" mass="43932">MNPAAETFYPEDVRVSQLLDQESYICMLQGQIVLLREIAGLPPVCFPSLASMGKFGKTSFKNGASDLEVDSRIAGASNRVDAQQGKRAVTDGRRRTGSGRDVGKSGGESLRDPADTQQYIQSDACNNKERVSYASVGAQCTQARTAGASVGVQCTQARTPGASVGVQCTQARTPSAASLTYLLQTFTAWRSASRYVRCTDTHASGRLLAGMRIRKADVARAVLRRWIGMLVTKSYKLCRIAYAFSRWKSGKLRTALAKIKEREIQMYEWEDDHHMTTERNKDLTLAIESLKFELQEQETRLANSRGTSAELLRRLKVSGECIKSMQKGFEIYCNKCRKTMLHMSETEDGTSLYSIQTSEECEDESQHKQILDFTHMHLMQATMAELTPMADVHF</sequence>
<feature type="region of interest" description="Disordered" evidence="2">
    <location>
        <begin position="78"/>
        <end position="116"/>
    </location>
</feature>
<comment type="caution">
    <text evidence="3">The sequence shown here is derived from an EMBL/GenBank/DDBJ whole genome shotgun (WGS) entry which is preliminary data.</text>
</comment>
<evidence type="ECO:0000256" key="1">
    <source>
        <dbReference type="SAM" id="Coils"/>
    </source>
</evidence>
<dbReference type="EMBL" id="LGRX02033150">
    <property type="protein sequence ID" value="KAK3242552.1"/>
    <property type="molecule type" value="Genomic_DNA"/>
</dbReference>
<evidence type="ECO:0000313" key="3">
    <source>
        <dbReference type="EMBL" id="KAK3242552.1"/>
    </source>
</evidence>
<keyword evidence="1" id="KW-0175">Coiled coil</keyword>
<protein>
    <submittedName>
        <fullName evidence="3">Uncharacterized protein</fullName>
    </submittedName>
</protein>
<feature type="coiled-coil region" evidence="1">
    <location>
        <begin position="280"/>
        <end position="307"/>
    </location>
</feature>
<reference evidence="3 4" key="1">
    <citation type="journal article" date="2015" name="Genome Biol. Evol.">
        <title>Comparative Genomics of a Bacterivorous Green Alga Reveals Evolutionary Causalities and Consequences of Phago-Mixotrophic Mode of Nutrition.</title>
        <authorList>
            <person name="Burns J.A."/>
            <person name="Paasch A."/>
            <person name="Narechania A."/>
            <person name="Kim E."/>
        </authorList>
    </citation>
    <scope>NUCLEOTIDE SEQUENCE [LARGE SCALE GENOMIC DNA]</scope>
    <source>
        <strain evidence="3 4">PLY_AMNH</strain>
    </source>
</reference>